<keyword evidence="7" id="KW-0106">Calcium</keyword>
<name>A0A914RQB4_PAREQ</name>
<evidence type="ECO:0000259" key="11">
    <source>
        <dbReference type="PROSITE" id="PS51829"/>
    </source>
</evidence>
<evidence type="ECO:0000256" key="2">
    <source>
        <dbReference type="ARBA" id="ARBA00022670"/>
    </source>
</evidence>
<comment type="similarity">
    <text evidence="1">Belongs to the peptidase S8 family. Furin subfamily.</text>
</comment>
<evidence type="ECO:0000256" key="10">
    <source>
        <dbReference type="PROSITE-ProRule" id="PRU01240"/>
    </source>
</evidence>
<dbReference type="Gene3D" id="2.60.120.260">
    <property type="entry name" value="Galactose-binding domain-like"/>
    <property type="match status" value="1"/>
</dbReference>
<dbReference type="Pfam" id="PF00082">
    <property type="entry name" value="Peptidase_S8"/>
    <property type="match status" value="1"/>
</dbReference>
<evidence type="ECO:0000256" key="3">
    <source>
        <dbReference type="ARBA" id="ARBA00022685"/>
    </source>
</evidence>
<feature type="domain" description="P/Homo B" evidence="11">
    <location>
        <begin position="151"/>
        <end position="293"/>
    </location>
</feature>
<dbReference type="SUPFAM" id="SSF49785">
    <property type="entry name" value="Galactose-binding domain-like"/>
    <property type="match status" value="1"/>
</dbReference>
<dbReference type="GO" id="GO:0016020">
    <property type="term" value="C:membrane"/>
    <property type="evidence" value="ECO:0007669"/>
    <property type="project" value="TreeGrafter"/>
</dbReference>
<evidence type="ECO:0000313" key="12">
    <source>
        <dbReference type="Proteomes" id="UP000887564"/>
    </source>
</evidence>
<dbReference type="Proteomes" id="UP000887564">
    <property type="component" value="Unplaced"/>
</dbReference>
<dbReference type="InterPro" id="IPR036852">
    <property type="entry name" value="Peptidase_S8/S53_dom_sf"/>
</dbReference>
<dbReference type="InterPro" id="IPR000209">
    <property type="entry name" value="Peptidase_S8/S53_dom"/>
</dbReference>
<keyword evidence="8" id="KW-0865">Zymogen</keyword>
<evidence type="ECO:0000256" key="1">
    <source>
        <dbReference type="ARBA" id="ARBA00005325"/>
    </source>
</evidence>
<evidence type="ECO:0000256" key="6">
    <source>
        <dbReference type="ARBA" id="ARBA00022825"/>
    </source>
</evidence>
<keyword evidence="3" id="KW-0165">Cleavage on pair of basic residues</keyword>
<keyword evidence="12" id="KW-1185">Reference proteome</keyword>
<protein>
    <submittedName>
        <fullName evidence="13">P/Homo B domain-containing protein</fullName>
    </submittedName>
</protein>
<sequence length="359" mass="39732">SWGPNDDGKTVEGPGRLAQAAILKGIRLGRNGKGAIYVWASGNGGLKDDDCDCDGYTDSVYTFSVSSAAEDGTFPWYGEKCASTLTSTYSTGSNNKRMISRILFLHVQHVLYGTTPSLTWRDVQHIAVWTAEPEPLLKNNEGWVRNAAGLYVNSRFGFVIATIKDLWIFCALSISDTSGAVINFRTDACAGQTNEVNYLEHVQLILDIVYPIRGHLSIFVVSPQGTRTQLLKVRREDKSPAGFRHWPFMSVHTWAENPQGVWQLEVDDKSGRMEGINGIINNITLDLWLQRVKRLINDRTLQQSAALYDHILFLNSSPVNSSFSAVIAQSVKTFPSGWIFESALDSSEGKSSSPVCYLL</sequence>
<dbReference type="GO" id="GO:0043005">
    <property type="term" value="C:neuron projection"/>
    <property type="evidence" value="ECO:0007669"/>
    <property type="project" value="TreeGrafter"/>
</dbReference>
<evidence type="ECO:0000313" key="13">
    <source>
        <dbReference type="WBParaSite" id="PEQ_0000848601-mRNA-1"/>
    </source>
</evidence>
<keyword evidence="6" id="KW-0720">Serine protease</keyword>
<keyword evidence="2" id="KW-0645">Protease</keyword>
<dbReference type="AlphaFoldDB" id="A0A914RQB4"/>
<dbReference type="GO" id="GO:0005615">
    <property type="term" value="C:extracellular space"/>
    <property type="evidence" value="ECO:0007669"/>
    <property type="project" value="TreeGrafter"/>
</dbReference>
<accession>A0A914RQB4</accession>
<dbReference type="WBParaSite" id="PEQ_0000848601-mRNA-1">
    <property type="protein sequence ID" value="PEQ_0000848601-mRNA-1"/>
    <property type="gene ID" value="PEQ_0000848601"/>
</dbReference>
<reference evidence="13" key="1">
    <citation type="submission" date="2022-11" db="UniProtKB">
        <authorList>
            <consortium name="WormBaseParasite"/>
        </authorList>
    </citation>
    <scope>IDENTIFICATION</scope>
</reference>
<proteinExistence type="inferred from homology"/>
<keyword evidence="5" id="KW-0378">Hydrolase</keyword>
<dbReference type="SUPFAM" id="SSF52743">
    <property type="entry name" value="Subtilisin-like"/>
    <property type="match status" value="1"/>
</dbReference>
<dbReference type="PANTHER" id="PTHR42884:SF14">
    <property type="entry name" value="NEUROENDOCRINE CONVERTASE 1"/>
    <property type="match status" value="1"/>
</dbReference>
<dbReference type="Pfam" id="PF01483">
    <property type="entry name" value="P_proprotein"/>
    <property type="match status" value="1"/>
</dbReference>
<dbReference type="GO" id="GO:0004252">
    <property type="term" value="F:serine-type endopeptidase activity"/>
    <property type="evidence" value="ECO:0007669"/>
    <property type="project" value="InterPro"/>
</dbReference>
<evidence type="ECO:0000256" key="7">
    <source>
        <dbReference type="ARBA" id="ARBA00022837"/>
    </source>
</evidence>
<evidence type="ECO:0000256" key="5">
    <source>
        <dbReference type="ARBA" id="ARBA00022801"/>
    </source>
</evidence>
<comment type="caution">
    <text evidence="10">Lacks conserved residue(s) required for the propagation of feature annotation.</text>
</comment>
<organism evidence="12 13">
    <name type="scientific">Parascaris equorum</name>
    <name type="common">Equine roundworm</name>
    <dbReference type="NCBI Taxonomy" id="6256"/>
    <lineage>
        <taxon>Eukaryota</taxon>
        <taxon>Metazoa</taxon>
        <taxon>Ecdysozoa</taxon>
        <taxon>Nematoda</taxon>
        <taxon>Chromadorea</taxon>
        <taxon>Rhabditida</taxon>
        <taxon>Spirurina</taxon>
        <taxon>Ascaridomorpha</taxon>
        <taxon>Ascaridoidea</taxon>
        <taxon>Ascarididae</taxon>
        <taxon>Parascaris</taxon>
    </lineage>
</organism>
<dbReference type="PROSITE" id="PS51892">
    <property type="entry name" value="SUBTILASE"/>
    <property type="match status" value="1"/>
</dbReference>
<dbReference type="GO" id="GO:0016486">
    <property type="term" value="P:peptide hormone processing"/>
    <property type="evidence" value="ECO:0007669"/>
    <property type="project" value="TreeGrafter"/>
</dbReference>
<evidence type="ECO:0000256" key="8">
    <source>
        <dbReference type="ARBA" id="ARBA00023145"/>
    </source>
</evidence>
<dbReference type="FunFam" id="2.60.120.260:FF:000006">
    <property type="entry name" value="Proprotein convertase subtilisin/kexin type 5"/>
    <property type="match status" value="1"/>
</dbReference>
<keyword evidence="4" id="KW-0732">Signal</keyword>
<dbReference type="InterPro" id="IPR008979">
    <property type="entry name" value="Galactose-bd-like_sf"/>
</dbReference>
<dbReference type="PANTHER" id="PTHR42884">
    <property type="entry name" value="PROPROTEIN CONVERTASE SUBTILISIN/KEXIN-RELATED"/>
    <property type="match status" value="1"/>
</dbReference>
<dbReference type="PROSITE" id="PS51829">
    <property type="entry name" value="P_HOMO_B"/>
    <property type="match status" value="1"/>
</dbReference>
<evidence type="ECO:0000256" key="9">
    <source>
        <dbReference type="ARBA" id="ARBA00023180"/>
    </source>
</evidence>
<dbReference type="Gene3D" id="3.40.50.200">
    <property type="entry name" value="Peptidase S8/S53 domain"/>
    <property type="match status" value="1"/>
</dbReference>
<evidence type="ECO:0000256" key="4">
    <source>
        <dbReference type="ARBA" id="ARBA00022729"/>
    </source>
</evidence>
<dbReference type="InterPro" id="IPR002884">
    <property type="entry name" value="P_dom"/>
</dbReference>
<keyword evidence="9" id="KW-0325">Glycoprotein</keyword>